<evidence type="ECO:0008006" key="3">
    <source>
        <dbReference type="Google" id="ProtNLM"/>
    </source>
</evidence>
<keyword evidence="2" id="KW-1185">Reference proteome</keyword>
<dbReference type="EMBL" id="CP023692">
    <property type="protein sequence ID" value="QEV44491.1"/>
    <property type="molecule type" value="Genomic_DNA"/>
</dbReference>
<sequence>MIVAAEAGKDPVLMQAPLHHIEEIVPSVDGPLRPRARHRQALRRRNRRTPRHLPRLAYRSFAVHPDSSADYATAGELLLRLDGTTLATTVEEKRLPRTAQVAVDPDGKSVYVSSVTAAGWPRPNCQAG</sequence>
<dbReference type="AlphaFoldDB" id="A0A5J6J4B2"/>
<accession>A0A5J6J4B2</accession>
<name>A0A5J6J4B2_STRVI</name>
<gene>
    <name evidence="1" type="ORF">CP980_04875</name>
</gene>
<dbReference type="Proteomes" id="UP000325563">
    <property type="component" value="Chromosome"/>
</dbReference>
<evidence type="ECO:0000313" key="1">
    <source>
        <dbReference type="EMBL" id="QEV44491.1"/>
    </source>
</evidence>
<dbReference type="GeneID" id="95609898"/>
<reference evidence="1 2" key="1">
    <citation type="submission" date="2017-09" db="EMBL/GenBank/DDBJ databases">
        <authorList>
            <person name="Lee N."/>
            <person name="Cho B.-K."/>
        </authorList>
    </citation>
    <scope>NUCLEOTIDE SEQUENCE [LARGE SCALE GENOMIC DNA]</scope>
    <source>
        <strain evidence="1 2">ATCC 27476</strain>
    </source>
</reference>
<dbReference type="KEGG" id="svn:CP980_04875"/>
<dbReference type="RefSeq" id="WP_150492729.1">
    <property type="nucleotide sequence ID" value="NZ_BNBW01000001.1"/>
</dbReference>
<protein>
    <recommendedName>
        <fullName evidence="3">YncE family protein</fullName>
    </recommendedName>
</protein>
<organism evidence="1 2">
    <name type="scientific">Streptomyces vinaceus</name>
    <dbReference type="NCBI Taxonomy" id="1960"/>
    <lineage>
        <taxon>Bacteria</taxon>
        <taxon>Bacillati</taxon>
        <taxon>Actinomycetota</taxon>
        <taxon>Actinomycetes</taxon>
        <taxon>Kitasatosporales</taxon>
        <taxon>Streptomycetaceae</taxon>
        <taxon>Streptomyces</taxon>
    </lineage>
</organism>
<proteinExistence type="predicted"/>
<evidence type="ECO:0000313" key="2">
    <source>
        <dbReference type="Proteomes" id="UP000325563"/>
    </source>
</evidence>